<evidence type="ECO:0000313" key="2">
    <source>
        <dbReference type="Proteomes" id="UP001500403"/>
    </source>
</evidence>
<sequence>MPRPAGIVRVLRTVWCFLSVEFPRRPGSVRRRGHTREAAIGRTRRRMSQLRPEVRLLERYAEPSAHAFCSL</sequence>
<evidence type="ECO:0000313" key="1">
    <source>
        <dbReference type="EMBL" id="GAA2950875.1"/>
    </source>
</evidence>
<organism evidence="1 2">
    <name type="scientific">Streptomyces enissocaesilis</name>
    <dbReference type="NCBI Taxonomy" id="332589"/>
    <lineage>
        <taxon>Bacteria</taxon>
        <taxon>Bacillati</taxon>
        <taxon>Actinomycetota</taxon>
        <taxon>Actinomycetes</taxon>
        <taxon>Kitasatosporales</taxon>
        <taxon>Streptomycetaceae</taxon>
        <taxon>Streptomyces</taxon>
        <taxon>Streptomyces rochei group</taxon>
    </lineage>
</organism>
<protein>
    <recommendedName>
        <fullName evidence="3">Secreted protein</fullName>
    </recommendedName>
</protein>
<proteinExistence type="predicted"/>
<name>A0ABN3XGJ4_9ACTN</name>
<evidence type="ECO:0008006" key="3">
    <source>
        <dbReference type="Google" id="ProtNLM"/>
    </source>
</evidence>
<reference evidence="1 2" key="1">
    <citation type="journal article" date="2019" name="Int. J. Syst. Evol. Microbiol.">
        <title>The Global Catalogue of Microorganisms (GCM) 10K type strain sequencing project: providing services to taxonomists for standard genome sequencing and annotation.</title>
        <authorList>
            <consortium name="The Broad Institute Genomics Platform"/>
            <consortium name="The Broad Institute Genome Sequencing Center for Infectious Disease"/>
            <person name="Wu L."/>
            <person name="Ma J."/>
        </authorList>
    </citation>
    <scope>NUCLEOTIDE SEQUENCE [LARGE SCALE GENOMIC DNA]</scope>
    <source>
        <strain evidence="1 2">JCM 9088</strain>
    </source>
</reference>
<gene>
    <name evidence="1" type="ORF">GCM10010446_40150</name>
</gene>
<dbReference type="Proteomes" id="UP001500403">
    <property type="component" value="Unassembled WGS sequence"/>
</dbReference>
<accession>A0ABN3XGJ4</accession>
<keyword evidence="2" id="KW-1185">Reference proteome</keyword>
<comment type="caution">
    <text evidence="1">The sequence shown here is derived from an EMBL/GenBank/DDBJ whole genome shotgun (WGS) entry which is preliminary data.</text>
</comment>
<dbReference type="EMBL" id="BAAAUD010000039">
    <property type="protein sequence ID" value="GAA2950875.1"/>
    <property type="molecule type" value="Genomic_DNA"/>
</dbReference>